<dbReference type="AlphaFoldDB" id="A0A1J9QCL9"/>
<evidence type="ECO:0000256" key="1">
    <source>
        <dbReference type="SAM" id="MobiDB-lite"/>
    </source>
</evidence>
<accession>A0A1J9QCL9</accession>
<evidence type="ECO:0000313" key="2">
    <source>
        <dbReference type="EMBL" id="OJD26192.1"/>
    </source>
</evidence>
<feature type="compositionally biased region" description="Polar residues" evidence="1">
    <location>
        <begin position="133"/>
        <end position="159"/>
    </location>
</feature>
<feature type="compositionally biased region" description="Basic and acidic residues" evidence="1">
    <location>
        <begin position="166"/>
        <end position="179"/>
    </location>
</feature>
<keyword evidence="3" id="KW-1185">Reference proteome</keyword>
<comment type="caution">
    <text evidence="2">The sequence shown here is derived from an EMBL/GenBank/DDBJ whole genome shotgun (WGS) entry which is preliminary data.</text>
</comment>
<evidence type="ECO:0000313" key="3">
    <source>
        <dbReference type="Proteomes" id="UP000242791"/>
    </source>
</evidence>
<feature type="region of interest" description="Disordered" evidence="1">
    <location>
        <begin position="1"/>
        <end position="44"/>
    </location>
</feature>
<gene>
    <name evidence="2" type="ORF">ACJ73_02438</name>
</gene>
<dbReference type="EMBL" id="LGTZ01000260">
    <property type="protein sequence ID" value="OJD26192.1"/>
    <property type="molecule type" value="Genomic_DNA"/>
</dbReference>
<proteinExistence type="predicted"/>
<organism evidence="2 3">
    <name type="scientific">Blastomyces percursus</name>
    <dbReference type="NCBI Taxonomy" id="1658174"/>
    <lineage>
        <taxon>Eukaryota</taxon>
        <taxon>Fungi</taxon>
        <taxon>Dikarya</taxon>
        <taxon>Ascomycota</taxon>
        <taxon>Pezizomycotina</taxon>
        <taxon>Eurotiomycetes</taxon>
        <taxon>Eurotiomycetidae</taxon>
        <taxon>Onygenales</taxon>
        <taxon>Ajellomycetaceae</taxon>
        <taxon>Blastomyces</taxon>
    </lineage>
</organism>
<feature type="compositionally biased region" description="Basic and acidic residues" evidence="1">
    <location>
        <begin position="33"/>
        <end position="42"/>
    </location>
</feature>
<name>A0A1J9QCL9_9EURO</name>
<reference evidence="2 3" key="1">
    <citation type="submission" date="2015-08" db="EMBL/GenBank/DDBJ databases">
        <title>Emmonsia species relationships and genome sequence.</title>
        <authorList>
            <person name="Cuomo C.A."/>
            <person name="Schwartz I.S."/>
            <person name="Kenyon C."/>
            <person name="De Hoog G.S."/>
            <person name="Govender N.P."/>
            <person name="Botha A."/>
            <person name="Moreno L."/>
            <person name="De Vries M."/>
            <person name="Munoz J.F."/>
            <person name="Stielow J.B."/>
        </authorList>
    </citation>
    <scope>NUCLEOTIDE SEQUENCE [LARGE SCALE GENOMIC DNA]</scope>
    <source>
        <strain evidence="2 3">EI222</strain>
    </source>
</reference>
<protein>
    <submittedName>
        <fullName evidence="2">Uncharacterized protein</fullName>
    </submittedName>
</protein>
<dbReference type="VEuPathDB" id="FungiDB:ACJ73_02438"/>
<sequence>MSTFTYDITSPGPADGSLSTQPDTAYPLEADTSDPRSNEEPLHLLPMPMPLPLFSASVHLSKNAASETFANFSALPATVSDLDDINWDEWILFDPSPVDVPPPSLQLSDFFDDPIRETHPSPSDVANDPPSRQEPTSHIASNYREGNTSKRSLNDSNGSIKAGPRPGEEGHIQAHRSEEATPPVSDHWEGDVWRETLDKQEYIILPLSQVAIQALVSKRNGHEAKAVEFGLCW</sequence>
<dbReference type="Proteomes" id="UP000242791">
    <property type="component" value="Unassembled WGS sequence"/>
</dbReference>
<dbReference type="OrthoDB" id="4183854at2759"/>
<feature type="region of interest" description="Disordered" evidence="1">
    <location>
        <begin position="103"/>
        <end position="187"/>
    </location>
</feature>